<sequence>MDWLRWTRFLAEADAIRPGLGSELGRFQPLTTQEMDQAQDLLDQYKKAEASQLAVQAEHRRQRDEYHRL</sequence>
<accession>A0A836BT22</accession>
<comment type="caution">
    <text evidence="1">The sequence shown here is derived from an EMBL/GenBank/DDBJ whole genome shotgun (WGS) entry which is preliminary data.</text>
</comment>
<dbReference type="OrthoDB" id="544939at2759"/>
<feature type="non-terminal residue" evidence="1">
    <location>
        <position position="1"/>
    </location>
</feature>
<proteinExistence type="predicted"/>
<protein>
    <submittedName>
        <fullName evidence="1">Uncharacterized protein</fullName>
    </submittedName>
</protein>
<gene>
    <name evidence="1" type="ORF">HYH03_013246</name>
</gene>
<dbReference type="EMBL" id="JAEHOE010000087">
    <property type="protein sequence ID" value="KAG2488096.1"/>
    <property type="molecule type" value="Genomic_DNA"/>
</dbReference>
<reference evidence="1" key="1">
    <citation type="journal article" date="2020" name="bioRxiv">
        <title>Comparative genomics of Chlamydomonas.</title>
        <authorList>
            <person name="Craig R.J."/>
            <person name="Hasan A.R."/>
            <person name="Ness R.W."/>
            <person name="Keightley P.D."/>
        </authorList>
    </citation>
    <scope>NUCLEOTIDE SEQUENCE</scope>
    <source>
        <strain evidence="1">CCAP 11/70</strain>
    </source>
</reference>
<dbReference type="Proteomes" id="UP000612055">
    <property type="component" value="Unassembled WGS sequence"/>
</dbReference>
<evidence type="ECO:0000313" key="1">
    <source>
        <dbReference type="EMBL" id="KAG2488096.1"/>
    </source>
</evidence>
<keyword evidence="2" id="KW-1185">Reference proteome</keyword>
<dbReference type="AlphaFoldDB" id="A0A836BT22"/>
<organism evidence="1 2">
    <name type="scientific">Edaphochlamys debaryana</name>
    <dbReference type="NCBI Taxonomy" id="47281"/>
    <lineage>
        <taxon>Eukaryota</taxon>
        <taxon>Viridiplantae</taxon>
        <taxon>Chlorophyta</taxon>
        <taxon>core chlorophytes</taxon>
        <taxon>Chlorophyceae</taxon>
        <taxon>CS clade</taxon>
        <taxon>Chlamydomonadales</taxon>
        <taxon>Chlamydomonadales incertae sedis</taxon>
        <taxon>Edaphochlamys</taxon>
    </lineage>
</organism>
<name>A0A836BT22_9CHLO</name>
<evidence type="ECO:0000313" key="2">
    <source>
        <dbReference type="Proteomes" id="UP000612055"/>
    </source>
</evidence>